<dbReference type="GO" id="GO:0046872">
    <property type="term" value="F:metal ion binding"/>
    <property type="evidence" value="ECO:0007669"/>
    <property type="project" value="UniProtKB-KW"/>
</dbReference>
<keyword evidence="6" id="KW-0500">Molybdenum</keyword>
<dbReference type="RefSeq" id="WP_002771402.1">
    <property type="nucleotide sequence ID" value="NZ_JH597773.1"/>
</dbReference>
<accession>H2CKS1</accession>
<dbReference type="InterPro" id="IPR041957">
    <property type="entry name" value="CT_Nitrate-R-NapA-like"/>
</dbReference>
<dbReference type="AlphaFoldDB" id="H2CKS1"/>
<dbReference type="CDD" id="cd19942">
    <property type="entry name" value="Fer2_BFD-like"/>
    <property type="match status" value="1"/>
</dbReference>
<evidence type="ECO:0000256" key="7">
    <source>
        <dbReference type="ARBA" id="ARBA00022630"/>
    </source>
</evidence>
<dbReference type="GO" id="GO:0051539">
    <property type="term" value="F:4 iron, 4 sulfur cluster binding"/>
    <property type="evidence" value="ECO:0007669"/>
    <property type="project" value="UniProtKB-KW"/>
</dbReference>
<dbReference type="GO" id="GO:0045333">
    <property type="term" value="P:cellular respiration"/>
    <property type="evidence" value="ECO:0007669"/>
    <property type="project" value="UniProtKB-ARBA"/>
</dbReference>
<evidence type="ECO:0000256" key="11">
    <source>
        <dbReference type="ARBA" id="ARBA00023004"/>
    </source>
</evidence>
<keyword evidence="9" id="KW-0274">FAD</keyword>
<evidence type="ECO:0000256" key="2">
    <source>
        <dbReference type="ARBA" id="ARBA00001966"/>
    </source>
</evidence>
<comment type="cofactor">
    <cofactor evidence="2">
        <name>[4Fe-4S] cluster</name>
        <dbReference type="ChEBI" id="CHEBI:49883"/>
    </cofactor>
</comment>
<dbReference type="InterPro" id="IPR036188">
    <property type="entry name" value="FAD/NAD-bd_sf"/>
</dbReference>
<dbReference type="CDD" id="cd02791">
    <property type="entry name" value="MopB_CT_Nitrate-R-NapA-like"/>
    <property type="match status" value="1"/>
</dbReference>
<dbReference type="Gene3D" id="2.20.25.90">
    <property type="entry name" value="ADC-like domains"/>
    <property type="match status" value="1"/>
</dbReference>
<comment type="cofactor">
    <cofactor evidence="3">
        <name>FAD</name>
        <dbReference type="ChEBI" id="CHEBI:57692"/>
    </cofactor>
</comment>
<dbReference type="SUPFAM" id="SSF53706">
    <property type="entry name" value="Formate dehydrogenase/DMSO reductase, domains 1-3"/>
    <property type="match status" value="1"/>
</dbReference>
<dbReference type="InterPro" id="IPR027467">
    <property type="entry name" value="MopterinOxRdtase_cofactor_BS"/>
</dbReference>
<dbReference type="InterPro" id="IPR041575">
    <property type="entry name" value="Rubredoxin_C"/>
</dbReference>
<evidence type="ECO:0000256" key="12">
    <source>
        <dbReference type="ARBA" id="ARBA00023014"/>
    </source>
</evidence>
<dbReference type="Gene3D" id="1.10.10.1100">
    <property type="entry name" value="BFD-like [2Fe-2S]-binding domain"/>
    <property type="match status" value="1"/>
</dbReference>
<evidence type="ECO:0000256" key="1">
    <source>
        <dbReference type="ARBA" id="ARBA00001942"/>
    </source>
</evidence>
<dbReference type="Pfam" id="PF07992">
    <property type="entry name" value="Pyr_redox_2"/>
    <property type="match status" value="1"/>
</dbReference>
<keyword evidence="7" id="KW-0285">Flavoprotein</keyword>
<gene>
    <name evidence="15" type="ORF">Lepil_1466</name>
</gene>
<dbReference type="Pfam" id="PF04324">
    <property type="entry name" value="Fer2_BFD"/>
    <property type="match status" value="1"/>
</dbReference>
<name>H2CKS1_9LEPT</name>
<dbReference type="PRINTS" id="PR00411">
    <property type="entry name" value="PNDRDTASEI"/>
</dbReference>
<dbReference type="GO" id="GO:0016020">
    <property type="term" value="C:membrane"/>
    <property type="evidence" value="ECO:0007669"/>
    <property type="project" value="TreeGrafter"/>
</dbReference>
<dbReference type="PROSITE" id="PS51669">
    <property type="entry name" value="4FE4S_MOW_BIS_MGD"/>
    <property type="match status" value="1"/>
</dbReference>
<dbReference type="Gene3D" id="3.50.50.60">
    <property type="entry name" value="FAD/NAD(P)-binding domain"/>
    <property type="match status" value="2"/>
</dbReference>
<dbReference type="Gene3D" id="3.40.228.10">
    <property type="entry name" value="Dimethylsulfoxide Reductase, domain 2"/>
    <property type="match status" value="1"/>
</dbReference>
<dbReference type="InterPro" id="IPR006656">
    <property type="entry name" value="Mopterin_OxRdtase"/>
</dbReference>
<dbReference type="SUPFAM" id="SSF50692">
    <property type="entry name" value="ADC-like"/>
    <property type="match status" value="1"/>
</dbReference>
<dbReference type="Pfam" id="PF04879">
    <property type="entry name" value="Molybdop_Fe4S4"/>
    <property type="match status" value="1"/>
</dbReference>
<dbReference type="InterPro" id="IPR007419">
    <property type="entry name" value="BFD-like_2Fe2S-bd_dom"/>
</dbReference>
<dbReference type="Pfam" id="PF18267">
    <property type="entry name" value="Rubredoxin_C"/>
    <property type="match status" value="1"/>
</dbReference>
<dbReference type="CDD" id="cd02754">
    <property type="entry name" value="MopB_Nitrate-R-NapA-like"/>
    <property type="match status" value="1"/>
</dbReference>
<evidence type="ECO:0000256" key="3">
    <source>
        <dbReference type="ARBA" id="ARBA00001974"/>
    </source>
</evidence>
<evidence type="ECO:0000256" key="6">
    <source>
        <dbReference type="ARBA" id="ARBA00022505"/>
    </source>
</evidence>
<keyword evidence="16" id="KW-1185">Reference proteome</keyword>
<dbReference type="InterPro" id="IPR050123">
    <property type="entry name" value="Prok_molybdopt-oxidoreductase"/>
</dbReference>
<keyword evidence="11" id="KW-0408">Iron</keyword>
<dbReference type="STRING" id="183.GCA_002009735_00488"/>
<dbReference type="PANTHER" id="PTHR43105:SF9">
    <property type="entry name" value="NADPH-FE(3+) OXIDOREDUCTASE SUBUNIT ALPHA"/>
    <property type="match status" value="1"/>
</dbReference>
<evidence type="ECO:0000259" key="14">
    <source>
        <dbReference type="PROSITE" id="PS51669"/>
    </source>
</evidence>
<evidence type="ECO:0000256" key="9">
    <source>
        <dbReference type="ARBA" id="ARBA00022827"/>
    </source>
</evidence>
<dbReference type="Gene3D" id="3.30.390.30">
    <property type="match status" value="1"/>
</dbReference>
<dbReference type="InterPro" id="IPR016156">
    <property type="entry name" value="FAD/NAD-linked_Rdtase_dimer_sf"/>
</dbReference>
<dbReference type="GO" id="GO:0016491">
    <property type="term" value="F:oxidoreductase activity"/>
    <property type="evidence" value="ECO:0007669"/>
    <property type="project" value="UniProtKB-KW"/>
</dbReference>
<dbReference type="GO" id="GO:0042128">
    <property type="term" value="P:nitrate assimilation"/>
    <property type="evidence" value="ECO:0007669"/>
    <property type="project" value="UniProtKB-KW"/>
</dbReference>
<keyword evidence="8" id="KW-0479">Metal-binding</keyword>
<evidence type="ECO:0000313" key="15">
    <source>
        <dbReference type="EMBL" id="EHQ06155.1"/>
    </source>
</evidence>
<dbReference type="EMBL" id="JH597773">
    <property type="protein sequence ID" value="EHQ06155.1"/>
    <property type="molecule type" value="Genomic_DNA"/>
</dbReference>
<dbReference type="Gene3D" id="3.40.50.740">
    <property type="match status" value="1"/>
</dbReference>
<dbReference type="SUPFAM" id="SSF51905">
    <property type="entry name" value="FAD/NAD(P)-binding domain"/>
    <property type="match status" value="1"/>
</dbReference>
<keyword evidence="13" id="KW-0534">Nitrate assimilation</keyword>
<dbReference type="HOGENOM" id="CLU_000422_13_2_12"/>
<dbReference type="Pfam" id="PF01568">
    <property type="entry name" value="Molydop_binding"/>
    <property type="match status" value="1"/>
</dbReference>
<keyword evidence="12" id="KW-0411">Iron-sulfur</keyword>
<protein>
    <submittedName>
        <fullName evidence="15">Molybdopterin oxidoreductase</fullName>
    </submittedName>
</protein>
<sequence length="1183" mass="130301">MTQTKQVRTTCSYCGVGCGIVVEKNDTGLTLEGDTNHPVNQGRLCSKGRNLHHVAMDHSDRLLYPEMRLSRQSPRMRVDWNTAMRRAAAVFHSVIRRYGPDSVGFYVSGQLLTEEYYIVNKLVKGFLGTSNIDTNSRLCMSTAVVAYKKSLGEDSVPVSYEDIDLCEVFFIAGANPAWCHPILFQRIEDRKARHPETRVIVVDPRRTESCELADLHLQIRPGTDVTLYNAIARRLIETGQIDMRFIEAHTEGFDALKEKVFERTVDEAAAICGVRSEHIELAAGWIGETRSFLTLWAMGLNQSSIGVNKNLALINLNLITGHIGRPGSGPFSLTGQPNAMGGREVGGLATMLAAHRDLSRPDHRAEVAAHWGVPAELIPSKPGLTAVEMFEALRSDKLKAIWIVCTNPSVSLPDATMVDEALERARFVVVQDISSKSDTLQYADLILPAAGWLEKEGTMTNSDRRISYLPRLLDPPGEALPDAEIFARFAEAMGYGDHFPYFRSGPSAASEAGSSGIRSTNAGAADIYDEHAMLTRGTNLDISGLDYDRLKHSTMQWPVPDRDHPGTKRLFADGRFYTDSGRAKIFPCDDGNTSEATDPDYPLILTTGRIRDQWHTMTRTGKVRRLSQHIGRPMIEINEVDAMRSDIRENDLVQIDGRRGSLRLRAKISDSVPPGVIFAPMHWGKIGRSEKARANNVTNPLFDPASKEPDFKFTAVNIRRHRPLPRRIVIVGAGTAAHAFLEAHSGESNDDTITVLSREPDPFYNRILLPDFIHGNKSFEELRYATDSFARVNVLSGVSAQSIDRASRIVRTDAGEIAYDVLVLATGSRPRRHRLMEPDAKRSVFTLRNRIDAENIKSQAGNNVLIIGGGLLGIELADALMQSGSSVTIVHRSARLMSRQLDATAADMLCSGLLRRGMQIMLNDEVIGLFKRDEIFTAYLASGRRLDCSSVVYALGTQPDIELARSAGLRTNFGVVVDEYMQTSDPNVYAIGEAMEFNRNTYGTALAAADHAKVLAGVLAGDPTVRYGGSIDLNILKVKGLPCVSMGRIHPGKEDEVILLNDEAQGLYKKFLINRDRLVGCLLFGDTSDLSRMRDLYESQIELGEERKTLIGNAGPAREVRGALVCSCNRVGAENLREAIIEGSITDLQELCRITGAGTGCGSCRSEVQRLLNKEIKEPAVVS</sequence>
<dbReference type="PANTHER" id="PTHR43105">
    <property type="entry name" value="RESPIRATORY NITRATE REDUCTASE"/>
    <property type="match status" value="1"/>
</dbReference>
<comment type="similarity">
    <text evidence="4">Belongs to the prokaryotic molybdopterin-containing oxidoreductase family. NasA/NapA/NarB subfamily.</text>
</comment>
<keyword evidence="5" id="KW-0004">4Fe-4S</keyword>
<dbReference type="Gene3D" id="2.40.40.20">
    <property type="match status" value="1"/>
</dbReference>
<evidence type="ECO:0000256" key="4">
    <source>
        <dbReference type="ARBA" id="ARBA00008747"/>
    </source>
</evidence>
<dbReference type="InterPro" id="IPR006963">
    <property type="entry name" value="Mopterin_OxRdtase_4Fe-4S_dom"/>
</dbReference>
<dbReference type="PRINTS" id="PR00368">
    <property type="entry name" value="FADPNR"/>
</dbReference>
<keyword evidence="10" id="KW-0560">Oxidoreductase</keyword>
<evidence type="ECO:0000256" key="8">
    <source>
        <dbReference type="ARBA" id="ARBA00022723"/>
    </source>
</evidence>
<feature type="domain" description="4Fe-4S Mo/W bis-MGD-type" evidence="14">
    <location>
        <begin position="4"/>
        <end position="59"/>
    </location>
</feature>
<dbReference type="SMART" id="SM00926">
    <property type="entry name" value="Molybdop_Fe4S4"/>
    <property type="match status" value="1"/>
</dbReference>
<dbReference type="PROSITE" id="PS00551">
    <property type="entry name" value="MOLYBDOPTERIN_PROK_1"/>
    <property type="match status" value="1"/>
</dbReference>
<dbReference type="InterPro" id="IPR006657">
    <property type="entry name" value="MoPterin_dinucl-bd_dom"/>
</dbReference>
<dbReference type="InterPro" id="IPR009010">
    <property type="entry name" value="Asp_de-COase-like_dom_sf"/>
</dbReference>
<evidence type="ECO:0000256" key="13">
    <source>
        <dbReference type="ARBA" id="ARBA00023063"/>
    </source>
</evidence>
<dbReference type="GO" id="GO:0043546">
    <property type="term" value="F:molybdopterin cofactor binding"/>
    <property type="evidence" value="ECO:0007669"/>
    <property type="project" value="InterPro"/>
</dbReference>
<comment type="cofactor">
    <cofactor evidence="1">
        <name>Mo-bis(molybdopterin guanine dinucleotide)</name>
        <dbReference type="ChEBI" id="CHEBI:60539"/>
    </cofactor>
</comment>
<dbReference type="InterPro" id="IPR041854">
    <property type="entry name" value="BFD-like_2Fe2S-bd_dom_sf"/>
</dbReference>
<evidence type="ECO:0000256" key="5">
    <source>
        <dbReference type="ARBA" id="ARBA00022485"/>
    </source>
</evidence>
<proteinExistence type="inferred from homology"/>
<dbReference type="Proteomes" id="UP000005737">
    <property type="component" value="Unassembled WGS sequence"/>
</dbReference>
<reference evidence="15 16" key="1">
    <citation type="submission" date="2011-10" db="EMBL/GenBank/DDBJ databases">
        <title>The Improved High-Quality Draft genome of Leptonema illini DSM 21528.</title>
        <authorList>
            <consortium name="US DOE Joint Genome Institute (JGI-PGF)"/>
            <person name="Lucas S."/>
            <person name="Copeland A."/>
            <person name="Lapidus A."/>
            <person name="Glavina del Rio T."/>
            <person name="Dalin E."/>
            <person name="Tice H."/>
            <person name="Bruce D."/>
            <person name="Goodwin L."/>
            <person name="Pitluck S."/>
            <person name="Peters L."/>
            <person name="Mikhailova N."/>
            <person name="Held B."/>
            <person name="Kyrpides N."/>
            <person name="Mavromatis K."/>
            <person name="Ivanova N."/>
            <person name="Markowitz V."/>
            <person name="Cheng J.-F."/>
            <person name="Hugenholtz P."/>
            <person name="Woyke T."/>
            <person name="Wu D."/>
            <person name="Gronow S."/>
            <person name="Wellnitz S."/>
            <person name="Brambilla E.-M."/>
            <person name="Klenk H.-P."/>
            <person name="Eisen J.A."/>
        </authorList>
    </citation>
    <scope>NUCLEOTIDE SEQUENCE [LARGE SCALE GENOMIC DNA]</scope>
    <source>
        <strain evidence="15 16">DSM 21528</strain>
    </source>
</reference>
<evidence type="ECO:0000256" key="10">
    <source>
        <dbReference type="ARBA" id="ARBA00023002"/>
    </source>
</evidence>
<dbReference type="Pfam" id="PF00384">
    <property type="entry name" value="Molybdopterin"/>
    <property type="match status" value="1"/>
</dbReference>
<organism evidence="15 16">
    <name type="scientific">Leptonema illini DSM 21528</name>
    <dbReference type="NCBI Taxonomy" id="929563"/>
    <lineage>
        <taxon>Bacteria</taxon>
        <taxon>Pseudomonadati</taxon>
        <taxon>Spirochaetota</taxon>
        <taxon>Spirochaetia</taxon>
        <taxon>Leptospirales</taxon>
        <taxon>Leptospiraceae</taxon>
        <taxon>Leptonema</taxon>
    </lineage>
</organism>
<dbReference type="InterPro" id="IPR023753">
    <property type="entry name" value="FAD/NAD-binding_dom"/>
</dbReference>
<evidence type="ECO:0000313" key="16">
    <source>
        <dbReference type="Proteomes" id="UP000005737"/>
    </source>
</evidence>